<evidence type="ECO:0000256" key="6">
    <source>
        <dbReference type="ARBA" id="ARBA00023157"/>
    </source>
</evidence>
<dbReference type="InterPro" id="IPR013106">
    <property type="entry name" value="Ig_V-set"/>
</dbReference>
<dbReference type="InterPro" id="IPR042474">
    <property type="entry name" value="A33"/>
</dbReference>
<feature type="signal peptide" evidence="10">
    <location>
        <begin position="1"/>
        <end position="21"/>
    </location>
</feature>
<keyword evidence="13" id="KW-1185">Reference proteome</keyword>
<dbReference type="Pfam" id="PF13927">
    <property type="entry name" value="Ig_3"/>
    <property type="match status" value="1"/>
</dbReference>
<dbReference type="Ensembl" id="ENSPCET00000002970.1">
    <property type="protein sequence ID" value="ENSPCEP00000002865.1"/>
    <property type="gene ID" value="ENSPCEG00000002332.1"/>
</dbReference>
<dbReference type="SMART" id="SM00408">
    <property type="entry name" value="IGc2"/>
    <property type="match status" value="2"/>
</dbReference>
<evidence type="ECO:0000256" key="2">
    <source>
        <dbReference type="ARBA" id="ARBA00022692"/>
    </source>
</evidence>
<dbReference type="SUPFAM" id="SSF48726">
    <property type="entry name" value="Immunoglobulin"/>
    <property type="match status" value="2"/>
</dbReference>
<dbReference type="FunFam" id="2.60.40.10:FF:000095">
    <property type="entry name" value="immunoglobulin superfamily member 11 isoform X1"/>
    <property type="match status" value="1"/>
</dbReference>
<sequence>MGTRKGPQLFIFSVVLVTAQTLTVTTREKQVTVERGDNATLPCEFQTAVSIGSSDFVSWGKTSLQEDIVTKYFDGFMHYGSGYDGRLRFPSTVTKDISITLNGVTMADNGTYICSVHLRGDLPSKSAKIDLLVLVAPSKPECKVVGTAEYGQTINLTCKSQEGSPEPEYTWKRFSVLNENRPLASERGQQITLKNISADTAGFYICTSKNGVGEDFCNLTVSVVPQSMNIALYAGVIGGAVAAIIVIGVLAYCCCCRDSGDKEYEMTEQEDGQTKPVRIRGPDEEELEYENQEEDGRTGRPQMPLTNKPRLEMSDAEA</sequence>
<keyword evidence="5 9" id="KW-0472">Membrane</keyword>
<keyword evidence="6" id="KW-1015">Disulfide bond</keyword>
<dbReference type="PROSITE" id="PS50835">
    <property type="entry name" value="IG_LIKE"/>
    <property type="match status" value="2"/>
</dbReference>
<dbReference type="GO" id="GO:0005886">
    <property type="term" value="C:plasma membrane"/>
    <property type="evidence" value="ECO:0007669"/>
    <property type="project" value="InterPro"/>
</dbReference>
<feature type="compositionally biased region" description="Acidic residues" evidence="8">
    <location>
        <begin position="283"/>
        <end position="293"/>
    </location>
</feature>
<protein>
    <submittedName>
        <fullName evidence="12">Glycoprotein A33</fullName>
    </submittedName>
</protein>
<reference evidence="12" key="2">
    <citation type="submission" date="2025-09" db="UniProtKB">
        <authorList>
            <consortium name="Ensembl"/>
        </authorList>
    </citation>
    <scope>IDENTIFICATION</scope>
</reference>
<evidence type="ECO:0000256" key="3">
    <source>
        <dbReference type="ARBA" id="ARBA00022729"/>
    </source>
</evidence>
<dbReference type="SMART" id="SM00409">
    <property type="entry name" value="IG"/>
    <property type="match status" value="2"/>
</dbReference>
<feature type="region of interest" description="Disordered" evidence="8">
    <location>
        <begin position="265"/>
        <end position="318"/>
    </location>
</feature>
<dbReference type="InterPro" id="IPR013783">
    <property type="entry name" value="Ig-like_fold"/>
</dbReference>
<evidence type="ECO:0000256" key="5">
    <source>
        <dbReference type="ARBA" id="ARBA00023136"/>
    </source>
</evidence>
<reference evidence="12" key="1">
    <citation type="submission" date="2025-08" db="UniProtKB">
        <authorList>
            <consortium name="Ensembl"/>
        </authorList>
    </citation>
    <scope>IDENTIFICATION</scope>
</reference>
<dbReference type="PANTHER" id="PTHR44969:SF1">
    <property type="entry name" value="CELL SURFACE A33 ANTIGEN"/>
    <property type="match status" value="1"/>
</dbReference>
<proteinExistence type="predicted"/>
<dbReference type="InterPro" id="IPR003598">
    <property type="entry name" value="Ig_sub2"/>
</dbReference>
<feature type="transmembrane region" description="Helical" evidence="9">
    <location>
        <begin position="230"/>
        <end position="253"/>
    </location>
</feature>
<comment type="subcellular location">
    <subcellularLocation>
        <location evidence="1">Membrane</location>
        <topology evidence="1">Single-pass type I membrane protein</topology>
    </subcellularLocation>
</comment>
<dbReference type="InterPro" id="IPR003599">
    <property type="entry name" value="Ig_sub"/>
</dbReference>
<evidence type="ECO:0000313" key="12">
    <source>
        <dbReference type="Ensembl" id="ENSPCEP00000002865.1"/>
    </source>
</evidence>
<dbReference type="Pfam" id="PF07686">
    <property type="entry name" value="V-set"/>
    <property type="match status" value="1"/>
</dbReference>
<feature type="chain" id="PRO_5034778199" evidence="10">
    <location>
        <begin position="22"/>
        <end position="318"/>
    </location>
</feature>
<feature type="domain" description="Ig-like" evidence="11">
    <location>
        <begin position="140"/>
        <end position="222"/>
    </location>
</feature>
<dbReference type="InterPro" id="IPR036179">
    <property type="entry name" value="Ig-like_dom_sf"/>
</dbReference>
<evidence type="ECO:0000259" key="11">
    <source>
        <dbReference type="PROSITE" id="PS50835"/>
    </source>
</evidence>
<evidence type="ECO:0000256" key="4">
    <source>
        <dbReference type="ARBA" id="ARBA00022989"/>
    </source>
</evidence>
<dbReference type="PANTHER" id="PTHR44969">
    <property type="entry name" value="CELL SURFACE A33 ANTIGEN"/>
    <property type="match status" value="1"/>
</dbReference>
<evidence type="ECO:0000256" key="8">
    <source>
        <dbReference type="SAM" id="MobiDB-lite"/>
    </source>
</evidence>
<dbReference type="Gene3D" id="2.60.40.10">
    <property type="entry name" value="Immunoglobulins"/>
    <property type="match status" value="2"/>
</dbReference>
<organism evidence="12 13">
    <name type="scientific">Pelusios castaneus</name>
    <name type="common">West African mud turtle</name>
    <dbReference type="NCBI Taxonomy" id="367368"/>
    <lineage>
        <taxon>Eukaryota</taxon>
        <taxon>Metazoa</taxon>
        <taxon>Chordata</taxon>
        <taxon>Craniata</taxon>
        <taxon>Vertebrata</taxon>
        <taxon>Euteleostomi</taxon>
        <taxon>Archelosauria</taxon>
        <taxon>Testudinata</taxon>
        <taxon>Testudines</taxon>
        <taxon>Pleurodira</taxon>
        <taxon>Pelomedusidae</taxon>
        <taxon>Pelusios</taxon>
    </lineage>
</organism>
<evidence type="ECO:0000256" key="1">
    <source>
        <dbReference type="ARBA" id="ARBA00004479"/>
    </source>
</evidence>
<dbReference type="AlphaFoldDB" id="A0A8C8RAX4"/>
<keyword evidence="2 9" id="KW-0812">Transmembrane</keyword>
<feature type="compositionally biased region" description="Basic and acidic residues" evidence="8">
    <location>
        <begin position="309"/>
        <end position="318"/>
    </location>
</feature>
<evidence type="ECO:0000256" key="9">
    <source>
        <dbReference type="SAM" id="Phobius"/>
    </source>
</evidence>
<evidence type="ECO:0000256" key="7">
    <source>
        <dbReference type="ARBA" id="ARBA00023319"/>
    </source>
</evidence>
<name>A0A8C8RAX4_9SAUR</name>
<accession>A0A8C8RAX4</accession>
<dbReference type="Proteomes" id="UP000694393">
    <property type="component" value="Unplaced"/>
</dbReference>
<keyword evidence="4 9" id="KW-1133">Transmembrane helix</keyword>
<dbReference type="InterPro" id="IPR007110">
    <property type="entry name" value="Ig-like_dom"/>
</dbReference>
<feature type="domain" description="Ig-like" evidence="11">
    <location>
        <begin position="7"/>
        <end position="130"/>
    </location>
</feature>
<keyword evidence="3 10" id="KW-0732">Signal</keyword>
<evidence type="ECO:0000256" key="10">
    <source>
        <dbReference type="SAM" id="SignalP"/>
    </source>
</evidence>
<keyword evidence="7" id="KW-0393">Immunoglobulin domain</keyword>
<evidence type="ECO:0000313" key="13">
    <source>
        <dbReference type="Proteomes" id="UP000694393"/>
    </source>
</evidence>